<dbReference type="Bgee" id="ENSLOCG00000002621">
    <property type="expression patterns" value="Expressed in intestine and 13 other cell types or tissues"/>
</dbReference>
<organism evidence="7 8">
    <name type="scientific">Lepisosteus oculatus</name>
    <name type="common">Spotted gar</name>
    <dbReference type="NCBI Taxonomy" id="7918"/>
    <lineage>
        <taxon>Eukaryota</taxon>
        <taxon>Metazoa</taxon>
        <taxon>Chordata</taxon>
        <taxon>Craniata</taxon>
        <taxon>Vertebrata</taxon>
        <taxon>Euteleostomi</taxon>
        <taxon>Actinopterygii</taxon>
        <taxon>Neopterygii</taxon>
        <taxon>Holostei</taxon>
        <taxon>Semionotiformes</taxon>
        <taxon>Lepisosteidae</taxon>
        <taxon>Lepisosteus</taxon>
    </lineage>
</organism>
<dbReference type="FunCoup" id="W5M3X8">
    <property type="interactions" value="1136"/>
</dbReference>
<dbReference type="AlphaFoldDB" id="W5M3X8"/>
<dbReference type="GO" id="GO:0016020">
    <property type="term" value="C:membrane"/>
    <property type="evidence" value="ECO:0000318"/>
    <property type="project" value="GO_Central"/>
</dbReference>
<dbReference type="OMA" id="GHKHYGP"/>
<evidence type="ECO:0000259" key="6">
    <source>
        <dbReference type="SMART" id="SM01117"/>
    </source>
</evidence>
<dbReference type="GeneTree" id="ENSGT00940000160156"/>
<accession>W5M3X8</accession>
<name>W5M3X8_LEPOC</name>
<keyword evidence="5" id="KW-0732">Signal</keyword>
<dbReference type="InterPro" id="IPR050577">
    <property type="entry name" value="MAPR/NEUFC/NENF-like"/>
</dbReference>
<dbReference type="EMBL" id="AHAT01005650">
    <property type="status" value="NOT_ANNOTATED_CDS"/>
    <property type="molecule type" value="Genomic_DNA"/>
</dbReference>
<feature type="chain" id="PRO_5004865644" description="Neuferricin" evidence="5">
    <location>
        <begin position="24"/>
        <end position="260"/>
    </location>
</feature>
<dbReference type="Proteomes" id="UP000018468">
    <property type="component" value="Linkage group LG22"/>
</dbReference>
<dbReference type="PANTHER" id="PTHR10281:SF4">
    <property type="entry name" value="NEUFERRICIN"/>
    <property type="match status" value="1"/>
</dbReference>
<evidence type="ECO:0000256" key="3">
    <source>
        <dbReference type="ARBA" id="ARBA00039568"/>
    </source>
</evidence>
<dbReference type="PANTHER" id="PTHR10281">
    <property type="entry name" value="MEMBRANE-ASSOCIATED PROGESTERONE RECEPTOR COMPONENT-RELATED"/>
    <property type="match status" value="1"/>
</dbReference>
<dbReference type="GO" id="GO:0012505">
    <property type="term" value="C:endomembrane system"/>
    <property type="evidence" value="ECO:0000318"/>
    <property type="project" value="GO_Central"/>
</dbReference>
<proteinExistence type="inferred from homology"/>
<dbReference type="SUPFAM" id="SSF55856">
    <property type="entry name" value="Cytochrome b5-like heme/steroid binding domain"/>
    <property type="match status" value="1"/>
</dbReference>
<reference evidence="7" key="2">
    <citation type="submission" date="2025-08" db="UniProtKB">
        <authorList>
            <consortium name="Ensembl"/>
        </authorList>
    </citation>
    <scope>IDENTIFICATION</scope>
</reference>
<feature type="signal peptide" evidence="5">
    <location>
        <begin position="1"/>
        <end position="23"/>
    </location>
</feature>
<dbReference type="SMART" id="SM01117">
    <property type="entry name" value="Cyt-b5"/>
    <property type="match status" value="1"/>
</dbReference>
<dbReference type="STRING" id="7918.ENSLOCP00000003086"/>
<reference evidence="8" key="1">
    <citation type="submission" date="2011-12" db="EMBL/GenBank/DDBJ databases">
        <title>The Draft Genome of Lepisosteus oculatus.</title>
        <authorList>
            <consortium name="The Broad Institute Genome Assembly &amp; Analysis Group"/>
            <consortium name="Computational R&amp;D Group"/>
            <consortium name="and Sequencing Platform"/>
            <person name="Di Palma F."/>
            <person name="Alfoldi J."/>
            <person name="Johnson J."/>
            <person name="Berlin A."/>
            <person name="Gnerre S."/>
            <person name="Jaffe D."/>
            <person name="MacCallum I."/>
            <person name="Young S."/>
            <person name="Walker B.J."/>
            <person name="Lander E.S."/>
            <person name="Lindblad-Toh K."/>
        </authorList>
    </citation>
    <scope>NUCLEOTIDE SEQUENCE [LARGE SCALE GENOMIC DNA]</scope>
</reference>
<evidence type="ECO:0000256" key="5">
    <source>
        <dbReference type="SAM" id="SignalP"/>
    </source>
</evidence>
<keyword evidence="8" id="KW-1185">Reference proteome</keyword>
<feature type="domain" description="Cytochrome b5 heme-binding" evidence="6">
    <location>
        <begin position="50"/>
        <end position="146"/>
    </location>
</feature>
<evidence type="ECO:0000256" key="4">
    <source>
        <dbReference type="ARBA" id="ARBA00042241"/>
    </source>
</evidence>
<dbReference type="InterPro" id="IPR001199">
    <property type="entry name" value="Cyt_B5-like_heme/steroid-bd"/>
</dbReference>
<dbReference type="InterPro" id="IPR036400">
    <property type="entry name" value="Cyt_B5-like_heme/steroid_sf"/>
</dbReference>
<dbReference type="eggNOG" id="KOG1108">
    <property type="taxonomic scope" value="Eukaryota"/>
</dbReference>
<dbReference type="Gene3D" id="3.10.120.10">
    <property type="entry name" value="Cytochrome b5-like heme/steroid binding domain"/>
    <property type="match status" value="1"/>
</dbReference>
<evidence type="ECO:0000256" key="2">
    <source>
        <dbReference type="ARBA" id="ARBA00038357"/>
    </source>
</evidence>
<dbReference type="InParanoid" id="W5M3X8"/>
<protein>
    <recommendedName>
        <fullName evidence="3">Neuferricin</fullName>
    </recommendedName>
    <alternativeName>
        <fullName evidence="4">Cytochrome b5 domain-containing protein 2</fullName>
    </alternativeName>
</protein>
<evidence type="ECO:0000256" key="1">
    <source>
        <dbReference type="ARBA" id="ARBA00037690"/>
    </source>
</evidence>
<dbReference type="Pfam" id="PF00173">
    <property type="entry name" value="Cyt-b5"/>
    <property type="match status" value="1"/>
</dbReference>
<comment type="function">
    <text evidence="1">Heme-binding protein which promotes neuronal but not astrocyte differentiation.</text>
</comment>
<sequence length="260" mass="28375">MLKYFVAVLLVAIAILMAPQTRKLLETNILDRAKSFLPAAWTAQASVRLLNEDELALYNGEPGSRGLYLSILGQVFDVGKGRKHYGPGGAYHFFAGRDVSRAFVTGDFTAAGLVDDITGLSPTEMVVLFDWLSLYKRDYVPVGRLVGRFYSEVGEPTAALQQAQVMLVQGLELKAQAEEESRQFPSCNSEWRADRGGRVWCSTQSSGGVLRGWAGVPRKLFKPGSSSSRCVCVQVRDLASPRLQEYEGCPPVSESCAVGS</sequence>
<comment type="similarity">
    <text evidence="2">Belongs to the cytochrome b5 family. MAPR subfamily.</text>
</comment>
<dbReference type="Ensembl" id="ENSLOCT00000003092.1">
    <property type="protein sequence ID" value="ENSLOCP00000003086.1"/>
    <property type="gene ID" value="ENSLOCG00000002621.1"/>
</dbReference>
<dbReference type="HOGENOM" id="CLU_065455_0_0_1"/>
<evidence type="ECO:0000313" key="8">
    <source>
        <dbReference type="Proteomes" id="UP000018468"/>
    </source>
</evidence>
<reference evidence="7" key="3">
    <citation type="submission" date="2025-09" db="UniProtKB">
        <authorList>
            <consortium name="Ensembl"/>
        </authorList>
    </citation>
    <scope>IDENTIFICATION</scope>
</reference>
<evidence type="ECO:0000313" key="7">
    <source>
        <dbReference type="Ensembl" id="ENSLOCP00000003086.1"/>
    </source>
</evidence>